<reference evidence="3" key="1">
    <citation type="submission" date="2020-10" db="EMBL/GenBank/DDBJ databases">
        <authorList>
            <person name="Castelo-Branco R."/>
            <person name="Eusebio N."/>
            <person name="Adriana R."/>
            <person name="Vieira A."/>
            <person name="Brugerolle De Fraissinette N."/>
            <person name="Rezende De Castro R."/>
            <person name="Schneider M.P."/>
            <person name="Vasconcelos V."/>
            <person name="Leao P.N."/>
        </authorList>
    </citation>
    <scope>NUCLEOTIDE SEQUENCE</scope>
    <source>
        <strain evidence="3">LEGE 11480</strain>
    </source>
</reference>
<accession>A0A928VKS1</accession>
<dbReference type="CDD" id="cd00088">
    <property type="entry name" value="HPT"/>
    <property type="match status" value="1"/>
</dbReference>
<dbReference type="Proteomes" id="UP000625316">
    <property type="component" value="Unassembled WGS sequence"/>
</dbReference>
<dbReference type="PANTHER" id="PTHR43395">
    <property type="entry name" value="SENSOR HISTIDINE KINASE CHEA"/>
    <property type="match status" value="1"/>
</dbReference>
<sequence>MQTTKQQQILGYFIEEAKEHLDSIESGLLNLSQTMAETEDMNQIFRAAHSIKGGAAMLGFNSIQRVAHHLEDYFKLLKENPSIKVDRRLEDLFLKGFDALKALVDQLQGTFGLRDEDAEHIVQGTEPIFAELGQYLNQLIQAGNAAPTPTQPLVTPQASGQVSKILKVMLQLFKQGDNAKSRQQLIALCTRMMQIAPKNEPWIHLGQTAQRAIANQANPYAKLAPILIKELKLSSDLLLAGRSGEIIPSTALQRLTKKPTPQLTPDQLAEAQSITQVRSHPTPIAQVEAEAQTMTIAKPPATLRPRTISVPNDPKAAARALLDAFSKNELIQLAEFLMKSIQS</sequence>
<dbReference type="PANTHER" id="PTHR43395:SF1">
    <property type="entry name" value="CHEMOTAXIS PROTEIN CHEA"/>
    <property type="match status" value="1"/>
</dbReference>
<comment type="caution">
    <text evidence="3">The sequence shown here is derived from an EMBL/GenBank/DDBJ whole genome shotgun (WGS) entry which is preliminary data.</text>
</comment>
<dbReference type="Gene3D" id="1.20.120.160">
    <property type="entry name" value="HPT domain"/>
    <property type="match status" value="1"/>
</dbReference>
<dbReference type="SUPFAM" id="SSF47226">
    <property type="entry name" value="Histidine-containing phosphotransfer domain, HPT domain"/>
    <property type="match status" value="1"/>
</dbReference>
<organism evidence="3 4">
    <name type="scientific">Romeriopsis navalis LEGE 11480</name>
    <dbReference type="NCBI Taxonomy" id="2777977"/>
    <lineage>
        <taxon>Bacteria</taxon>
        <taxon>Bacillati</taxon>
        <taxon>Cyanobacteriota</taxon>
        <taxon>Cyanophyceae</taxon>
        <taxon>Leptolyngbyales</taxon>
        <taxon>Leptolyngbyaceae</taxon>
        <taxon>Romeriopsis</taxon>
        <taxon>Romeriopsis navalis</taxon>
    </lineage>
</organism>
<dbReference type="PROSITE" id="PS50894">
    <property type="entry name" value="HPT"/>
    <property type="match status" value="1"/>
</dbReference>
<dbReference type="RefSeq" id="WP_264324275.1">
    <property type="nucleotide sequence ID" value="NZ_JADEXQ010000016.1"/>
</dbReference>
<dbReference type="GO" id="GO:0000160">
    <property type="term" value="P:phosphorelay signal transduction system"/>
    <property type="evidence" value="ECO:0007669"/>
    <property type="project" value="InterPro"/>
</dbReference>
<dbReference type="InterPro" id="IPR036641">
    <property type="entry name" value="HPT_dom_sf"/>
</dbReference>
<dbReference type="SMART" id="SM00073">
    <property type="entry name" value="HPT"/>
    <property type="match status" value="1"/>
</dbReference>
<dbReference type="InterPro" id="IPR051315">
    <property type="entry name" value="Bact_Chemotaxis_CheA"/>
</dbReference>
<evidence type="ECO:0000313" key="4">
    <source>
        <dbReference type="Proteomes" id="UP000625316"/>
    </source>
</evidence>
<evidence type="ECO:0000259" key="2">
    <source>
        <dbReference type="PROSITE" id="PS50894"/>
    </source>
</evidence>
<gene>
    <name evidence="3" type="ORF">IQ266_06730</name>
</gene>
<dbReference type="InterPro" id="IPR008207">
    <property type="entry name" value="Sig_transdc_His_kin_Hpt_dom"/>
</dbReference>
<feature type="modified residue" description="Phosphohistidine" evidence="1">
    <location>
        <position position="49"/>
    </location>
</feature>
<protein>
    <submittedName>
        <fullName evidence="3">Hpt domain-containing protein</fullName>
    </submittedName>
</protein>
<evidence type="ECO:0000313" key="3">
    <source>
        <dbReference type="EMBL" id="MBE9029457.1"/>
    </source>
</evidence>
<evidence type="ECO:0000256" key="1">
    <source>
        <dbReference type="PROSITE-ProRule" id="PRU00110"/>
    </source>
</evidence>
<dbReference type="Pfam" id="PF01627">
    <property type="entry name" value="Hpt"/>
    <property type="match status" value="1"/>
</dbReference>
<proteinExistence type="predicted"/>
<keyword evidence="4" id="KW-1185">Reference proteome</keyword>
<dbReference type="AlphaFoldDB" id="A0A928VKS1"/>
<keyword evidence="1" id="KW-0597">Phosphoprotein</keyword>
<name>A0A928VKS1_9CYAN</name>
<dbReference type="EMBL" id="JADEXQ010000016">
    <property type="protein sequence ID" value="MBE9029457.1"/>
    <property type="molecule type" value="Genomic_DNA"/>
</dbReference>
<feature type="domain" description="HPt" evidence="2">
    <location>
        <begin position="2"/>
        <end position="110"/>
    </location>
</feature>